<accession>A0A8J6TPP9</accession>
<keyword evidence="12 19" id="KW-0547">Nucleotide-binding</keyword>
<protein>
    <recommendedName>
        <fullName evidence="16">Adenosylcobinamide kinase</fullName>
        <ecNumber evidence="8">2.7.1.156</ecNumber>
        <ecNumber evidence="9">2.7.7.62</ecNumber>
    </recommendedName>
    <alternativeName>
        <fullName evidence="17">Adenosylcobinamide-phosphate guanylyltransferase</fullName>
    </alternativeName>
</protein>
<dbReference type="GO" id="GO:0008820">
    <property type="term" value="F:cobinamide phosphate guanylyltransferase activity"/>
    <property type="evidence" value="ECO:0007669"/>
    <property type="project" value="UniProtKB-EC"/>
</dbReference>
<dbReference type="AlphaFoldDB" id="A0A8J6TPP9"/>
<name>A0A8J6TPP9_9BACT</name>
<reference evidence="20 21" key="1">
    <citation type="submission" date="2020-08" db="EMBL/GenBank/DDBJ databases">
        <title>Bridging the membrane lipid divide: bacteria of the FCB group superphylum have the potential to synthesize archaeal ether lipids.</title>
        <authorList>
            <person name="Villanueva L."/>
            <person name="Von Meijenfeldt F.A.B."/>
            <person name="Westbye A.B."/>
            <person name="Yadav S."/>
            <person name="Hopmans E.C."/>
            <person name="Dutilh B.E."/>
            <person name="Sinninghe Damste J.S."/>
        </authorList>
    </citation>
    <scope>NUCLEOTIDE SEQUENCE [LARGE SCALE GENOMIC DNA]</scope>
    <source>
        <strain evidence="20">NIOZ-UU17</strain>
    </source>
</reference>
<comment type="catalytic activity">
    <reaction evidence="1">
        <text>adenosylcob(III)inamide + ATP = adenosylcob(III)inamide phosphate + ADP + H(+)</text>
        <dbReference type="Rhea" id="RHEA:15769"/>
        <dbReference type="ChEBI" id="CHEBI:2480"/>
        <dbReference type="ChEBI" id="CHEBI:15378"/>
        <dbReference type="ChEBI" id="CHEBI:30616"/>
        <dbReference type="ChEBI" id="CHEBI:58502"/>
        <dbReference type="ChEBI" id="CHEBI:456216"/>
        <dbReference type="EC" id="2.7.1.156"/>
    </reaction>
</comment>
<comment type="catalytic activity">
    <reaction evidence="2">
        <text>adenosylcob(III)inamide phosphate + GTP + H(+) = adenosylcob(III)inamide-GDP + diphosphate</text>
        <dbReference type="Rhea" id="RHEA:22712"/>
        <dbReference type="ChEBI" id="CHEBI:15378"/>
        <dbReference type="ChEBI" id="CHEBI:33019"/>
        <dbReference type="ChEBI" id="CHEBI:37565"/>
        <dbReference type="ChEBI" id="CHEBI:58502"/>
        <dbReference type="ChEBI" id="CHEBI:60487"/>
        <dbReference type="EC" id="2.7.7.62"/>
    </reaction>
</comment>
<evidence type="ECO:0000313" key="20">
    <source>
        <dbReference type="EMBL" id="MBC8430700.1"/>
    </source>
</evidence>
<proteinExistence type="inferred from homology"/>
<keyword evidence="13 20" id="KW-0418">Kinase</keyword>
<keyword evidence="10" id="KW-0169">Cobalamin biosynthesis</keyword>
<comment type="caution">
    <text evidence="20">The sequence shown here is derived from an EMBL/GenBank/DDBJ whole genome shotgun (WGS) entry which is preliminary data.</text>
</comment>
<dbReference type="InterPro" id="IPR027417">
    <property type="entry name" value="P-loop_NTPase"/>
</dbReference>
<evidence type="ECO:0000256" key="11">
    <source>
        <dbReference type="ARBA" id="ARBA00022679"/>
    </source>
</evidence>
<comment type="pathway">
    <text evidence="6">Cofactor biosynthesis; adenosylcobalamin biosynthesis; adenosylcobalamin from cob(II)yrinate a,c-diamide: step 5/7.</text>
</comment>
<evidence type="ECO:0000256" key="1">
    <source>
        <dbReference type="ARBA" id="ARBA00000312"/>
    </source>
</evidence>
<organism evidence="20 21">
    <name type="scientific">Candidatus Desulfatibia vada</name>
    <dbReference type="NCBI Taxonomy" id="2841696"/>
    <lineage>
        <taxon>Bacteria</taxon>
        <taxon>Pseudomonadati</taxon>
        <taxon>Thermodesulfobacteriota</taxon>
        <taxon>Desulfobacteria</taxon>
        <taxon>Desulfobacterales</taxon>
        <taxon>Desulfobacterales incertae sedis</taxon>
        <taxon>Candidatus Desulfatibia</taxon>
    </lineage>
</organism>
<evidence type="ECO:0000256" key="7">
    <source>
        <dbReference type="ARBA" id="ARBA00007490"/>
    </source>
</evidence>
<comment type="function">
    <text evidence="4">Catalyzes ATP-dependent phosphorylation of adenosylcobinamide and addition of GMP to adenosylcobinamide phosphate.</text>
</comment>
<evidence type="ECO:0000256" key="3">
    <source>
        <dbReference type="ARBA" id="ARBA00001522"/>
    </source>
</evidence>
<dbReference type="GO" id="GO:0009236">
    <property type="term" value="P:cobalamin biosynthetic process"/>
    <property type="evidence" value="ECO:0007669"/>
    <property type="project" value="UniProtKB-UniPathway"/>
</dbReference>
<evidence type="ECO:0000256" key="6">
    <source>
        <dbReference type="ARBA" id="ARBA00005159"/>
    </source>
</evidence>
<dbReference type="SUPFAM" id="SSF52540">
    <property type="entry name" value="P-loop containing nucleoside triphosphate hydrolases"/>
    <property type="match status" value="1"/>
</dbReference>
<dbReference type="PANTHER" id="PTHR34848">
    <property type="match status" value="1"/>
</dbReference>
<keyword evidence="14" id="KW-0067">ATP-binding</keyword>
<evidence type="ECO:0000313" key="21">
    <source>
        <dbReference type="Proteomes" id="UP000605201"/>
    </source>
</evidence>
<evidence type="ECO:0000256" key="5">
    <source>
        <dbReference type="ARBA" id="ARBA00004692"/>
    </source>
</evidence>
<evidence type="ECO:0000256" key="16">
    <source>
        <dbReference type="ARBA" id="ARBA00029570"/>
    </source>
</evidence>
<dbReference type="GO" id="GO:0005524">
    <property type="term" value="F:ATP binding"/>
    <property type="evidence" value="ECO:0007669"/>
    <property type="project" value="UniProtKB-KW"/>
</dbReference>
<dbReference type="Gene3D" id="3.40.50.300">
    <property type="entry name" value="P-loop containing nucleotide triphosphate hydrolases"/>
    <property type="match status" value="1"/>
</dbReference>
<evidence type="ECO:0000256" key="8">
    <source>
        <dbReference type="ARBA" id="ARBA00012016"/>
    </source>
</evidence>
<evidence type="ECO:0000256" key="4">
    <source>
        <dbReference type="ARBA" id="ARBA00003889"/>
    </source>
</evidence>
<dbReference type="Proteomes" id="UP000605201">
    <property type="component" value="Unassembled WGS sequence"/>
</dbReference>
<comment type="pathway">
    <text evidence="5">Cofactor biosynthesis; adenosylcobalamin biosynthesis; adenosylcobalamin from cob(II)yrinate a,c-diamide: step 6/7.</text>
</comment>
<evidence type="ECO:0000256" key="10">
    <source>
        <dbReference type="ARBA" id="ARBA00022573"/>
    </source>
</evidence>
<feature type="binding site" evidence="19">
    <location>
        <position position="14"/>
    </location>
    <ligand>
        <name>GTP</name>
        <dbReference type="ChEBI" id="CHEBI:37565"/>
    </ligand>
</feature>
<feature type="active site" description="GMP-histidine intermediate" evidence="18">
    <location>
        <position position="2"/>
    </location>
</feature>
<dbReference type="GO" id="GO:0043752">
    <property type="term" value="F:adenosylcobinamide kinase activity"/>
    <property type="evidence" value="ECO:0007669"/>
    <property type="project" value="UniProtKB-EC"/>
</dbReference>
<evidence type="ECO:0000256" key="15">
    <source>
        <dbReference type="ARBA" id="ARBA00023134"/>
    </source>
</evidence>
<evidence type="ECO:0000256" key="19">
    <source>
        <dbReference type="PIRSR" id="PIRSR006135-2"/>
    </source>
</evidence>
<dbReference type="PIRSF" id="PIRSF006135">
    <property type="entry name" value="CobU"/>
    <property type="match status" value="1"/>
</dbReference>
<dbReference type="UniPathway" id="UPA00148">
    <property type="reaction ID" value="UER00236"/>
</dbReference>
<dbReference type="GO" id="GO:0005525">
    <property type="term" value="F:GTP binding"/>
    <property type="evidence" value="ECO:0007669"/>
    <property type="project" value="UniProtKB-KW"/>
</dbReference>
<dbReference type="Pfam" id="PF02283">
    <property type="entry name" value="CobU"/>
    <property type="match status" value="1"/>
</dbReference>
<gene>
    <name evidence="20" type="ORF">H8D96_02150</name>
</gene>
<evidence type="ECO:0000256" key="13">
    <source>
        <dbReference type="ARBA" id="ARBA00022777"/>
    </source>
</evidence>
<dbReference type="EMBL" id="JACNIG010000072">
    <property type="protein sequence ID" value="MBC8430700.1"/>
    <property type="molecule type" value="Genomic_DNA"/>
</dbReference>
<dbReference type="EC" id="2.7.1.156" evidence="8"/>
<evidence type="ECO:0000256" key="14">
    <source>
        <dbReference type="ARBA" id="ARBA00022840"/>
    </source>
</evidence>
<comment type="similarity">
    <text evidence="7">Belongs to the CobU/CobP family.</text>
</comment>
<dbReference type="InterPro" id="IPR003203">
    <property type="entry name" value="CobU/CobP"/>
</dbReference>
<feature type="non-terminal residue" evidence="20">
    <location>
        <position position="1"/>
    </location>
</feature>
<keyword evidence="11" id="KW-0808">Transferase</keyword>
<evidence type="ECO:0000256" key="17">
    <source>
        <dbReference type="ARBA" id="ARBA00030571"/>
    </source>
</evidence>
<evidence type="ECO:0000256" key="18">
    <source>
        <dbReference type="PIRSR" id="PIRSR006135-1"/>
    </source>
</evidence>
<evidence type="ECO:0000256" key="12">
    <source>
        <dbReference type="ARBA" id="ARBA00022741"/>
    </source>
</evidence>
<evidence type="ECO:0000256" key="9">
    <source>
        <dbReference type="ARBA" id="ARBA00012523"/>
    </source>
</evidence>
<feature type="binding site" evidence="19">
    <location>
        <position position="36"/>
    </location>
    <ligand>
        <name>GTP</name>
        <dbReference type="ChEBI" id="CHEBI:37565"/>
    </ligand>
</feature>
<comment type="catalytic activity">
    <reaction evidence="3">
        <text>adenosylcob(III)inamide + GTP = adenosylcob(III)inamide phosphate + GDP + H(+)</text>
        <dbReference type="Rhea" id="RHEA:15765"/>
        <dbReference type="ChEBI" id="CHEBI:2480"/>
        <dbReference type="ChEBI" id="CHEBI:15378"/>
        <dbReference type="ChEBI" id="CHEBI:37565"/>
        <dbReference type="ChEBI" id="CHEBI:58189"/>
        <dbReference type="ChEBI" id="CHEBI:58502"/>
        <dbReference type="EC" id="2.7.1.156"/>
    </reaction>
</comment>
<dbReference type="EC" id="2.7.7.62" evidence="9"/>
<sequence length="139" mass="15541">RHQKERDQHWKTFEAPIRLPEAVNDHGRRGNVVVVDCLTLWLSNLLLESDDQQRIEEQIHALIQALETAQCSIFLVSNEVGTGIVPENRLARLFRDIAGFANQKVAACADSVVWMVAGIPVLVKNPPQCGTGLAHRTRL</sequence>
<dbReference type="PANTHER" id="PTHR34848:SF1">
    <property type="entry name" value="BIFUNCTIONAL ADENOSYLCOBALAMIN BIOSYNTHESIS PROTEIN COBU"/>
    <property type="match status" value="1"/>
</dbReference>
<keyword evidence="15 19" id="KW-0342">GTP-binding</keyword>
<evidence type="ECO:0000256" key="2">
    <source>
        <dbReference type="ARBA" id="ARBA00000711"/>
    </source>
</evidence>
<keyword evidence="20" id="KW-0548">Nucleotidyltransferase</keyword>